<reference evidence="3" key="1">
    <citation type="submission" date="2021-02" db="EMBL/GenBank/DDBJ databases">
        <authorList>
            <person name="Nowell W R."/>
        </authorList>
    </citation>
    <scope>NUCLEOTIDE SEQUENCE</scope>
</reference>
<feature type="region of interest" description="Disordered" evidence="2">
    <location>
        <begin position="389"/>
        <end position="434"/>
    </location>
</feature>
<name>A0A816NP03_9BILA</name>
<evidence type="ECO:0000256" key="2">
    <source>
        <dbReference type="SAM" id="MobiDB-lite"/>
    </source>
</evidence>
<gene>
    <name evidence="3" type="ORF">MBJ925_LOCUS10937</name>
</gene>
<accession>A0A816NP03</accession>
<dbReference type="AlphaFoldDB" id="A0A816NP03"/>
<dbReference type="Proteomes" id="UP000663824">
    <property type="component" value="Unassembled WGS sequence"/>
</dbReference>
<protein>
    <submittedName>
        <fullName evidence="3">Uncharacterized protein</fullName>
    </submittedName>
</protein>
<evidence type="ECO:0000256" key="1">
    <source>
        <dbReference type="SAM" id="Coils"/>
    </source>
</evidence>
<evidence type="ECO:0000313" key="3">
    <source>
        <dbReference type="EMBL" id="CAF2037600.1"/>
    </source>
</evidence>
<feature type="non-terminal residue" evidence="3">
    <location>
        <position position="1"/>
    </location>
</feature>
<proteinExistence type="predicted"/>
<dbReference type="EMBL" id="CAJNRE010004628">
    <property type="protein sequence ID" value="CAF2037600.1"/>
    <property type="molecule type" value="Genomic_DNA"/>
</dbReference>
<feature type="coiled-coil region" evidence="1">
    <location>
        <begin position="277"/>
        <end position="304"/>
    </location>
</feature>
<organism evidence="3 4">
    <name type="scientific">Rotaria magnacalcarata</name>
    <dbReference type="NCBI Taxonomy" id="392030"/>
    <lineage>
        <taxon>Eukaryota</taxon>
        <taxon>Metazoa</taxon>
        <taxon>Spiralia</taxon>
        <taxon>Gnathifera</taxon>
        <taxon>Rotifera</taxon>
        <taxon>Eurotatoria</taxon>
        <taxon>Bdelloidea</taxon>
        <taxon>Philodinida</taxon>
        <taxon>Philodinidae</taxon>
        <taxon>Rotaria</taxon>
    </lineage>
</organism>
<comment type="caution">
    <text evidence="3">The sequence shown here is derived from an EMBL/GenBank/DDBJ whole genome shotgun (WGS) entry which is preliminary data.</text>
</comment>
<feature type="compositionally biased region" description="Polar residues" evidence="2">
    <location>
        <begin position="389"/>
        <end position="416"/>
    </location>
</feature>
<sequence length="434" mass="49434">FLLIMSKKYSEESLVNAVKSTLDSKSAAKHYNVPASTIRRHRREPSLNVRIGRPSYLSNLQECYFVGLLQLLPEFGFQLTCEVALKLAKDYFKSLGISNTPVADLTEFEGALKFGRLCIANRFHPITQYLPANKLTFCTLCWKIGHTRLACNTQEQKCRICLDKFNQEHISICSGIPQCAQCGLNHQSLDPMCSFIQNYRQKLNYEVKQAVQGGRFIRRGVQRYHHQQPVPPLESTSQYDTNFPPLPNNNNNMSQINKPVNKGRSGSYSQLTTNAILMESNTLINKIEKMHQELKKDISSLNESIIQKLDVKIELNSSNIQLHQVSLSQINSTMISLLKKVIVPLVKNIKELKIETKNQILTAIQVLEKPLNIQAEELRKKYKYQVESQQRNRLEPSSITMVNEENNNQSPLSTSTEEPHKMDQSDTEGGIIPN</sequence>
<keyword evidence="1" id="KW-0175">Coiled coil</keyword>
<evidence type="ECO:0000313" key="4">
    <source>
        <dbReference type="Proteomes" id="UP000663824"/>
    </source>
</evidence>